<keyword evidence="8" id="KW-1185">Reference proteome</keyword>
<dbReference type="InterPro" id="IPR036874">
    <property type="entry name" value="Carbonic_anhydrase_sf"/>
</dbReference>
<dbReference type="EC" id="4.2.1.1" evidence="2"/>
<dbReference type="SUPFAM" id="SSF53056">
    <property type="entry name" value="beta-carbonic anhydrase, cab"/>
    <property type="match status" value="1"/>
</dbReference>
<evidence type="ECO:0000256" key="6">
    <source>
        <dbReference type="PIRSR" id="PIRSR601765-1"/>
    </source>
</evidence>
<dbReference type="Pfam" id="PF00484">
    <property type="entry name" value="Pro_CA"/>
    <property type="match status" value="1"/>
</dbReference>
<dbReference type="CDD" id="cd03379">
    <property type="entry name" value="beta_CA_cladeD"/>
    <property type="match status" value="1"/>
</dbReference>
<dbReference type="InterPro" id="IPR001765">
    <property type="entry name" value="Carbonic_anhydrase"/>
</dbReference>
<keyword evidence="4 6" id="KW-0862">Zinc</keyword>
<evidence type="ECO:0000256" key="3">
    <source>
        <dbReference type="ARBA" id="ARBA00022723"/>
    </source>
</evidence>
<evidence type="ECO:0000256" key="2">
    <source>
        <dbReference type="ARBA" id="ARBA00012925"/>
    </source>
</evidence>
<comment type="caution">
    <text evidence="7">The sequence shown here is derived from an EMBL/GenBank/DDBJ whole genome shotgun (WGS) entry which is preliminary data.</text>
</comment>
<dbReference type="AlphaFoldDB" id="A0A2P8HE51"/>
<dbReference type="EMBL" id="PYAV01000008">
    <property type="protein sequence ID" value="PSL44508.1"/>
    <property type="molecule type" value="Genomic_DNA"/>
</dbReference>
<feature type="binding site" evidence="6">
    <location>
        <position position="100"/>
    </location>
    <ligand>
        <name>Zn(2+)</name>
        <dbReference type="ChEBI" id="CHEBI:29105"/>
    </ligand>
</feature>
<feature type="binding site" evidence="6">
    <location>
        <position position="97"/>
    </location>
    <ligand>
        <name>Zn(2+)</name>
        <dbReference type="ChEBI" id="CHEBI:29105"/>
    </ligand>
</feature>
<organism evidence="7 8">
    <name type="scientific">Salsuginibacillus halophilus</name>
    <dbReference type="NCBI Taxonomy" id="517424"/>
    <lineage>
        <taxon>Bacteria</taxon>
        <taxon>Bacillati</taxon>
        <taxon>Bacillota</taxon>
        <taxon>Bacilli</taxon>
        <taxon>Bacillales</taxon>
        <taxon>Bacillaceae</taxon>
        <taxon>Salsuginibacillus</taxon>
    </lineage>
</organism>
<gene>
    <name evidence="7" type="ORF">B0H94_108120</name>
</gene>
<comment type="similarity">
    <text evidence="1">Belongs to the beta-class carbonic anhydrase family.</text>
</comment>
<evidence type="ECO:0000256" key="4">
    <source>
        <dbReference type="ARBA" id="ARBA00022833"/>
    </source>
</evidence>
<dbReference type="SMART" id="SM00947">
    <property type="entry name" value="Pro_CA"/>
    <property type="match status" value="1"/>
</dbReference>
<comment type="catalytic activity">
    <reaction evidence="5">
        <text>hydrogencarbonate + H(+) = CO2 + H2O</text>
        <dbReference type="Rhea" id="RHEA:10748"/>
        <dbReference type="ChEBI" id="CHEBI:15377"/>
        <dbReference type="ChEBI" id="CHEBI:15378"/>
        <dbReference type="ChEBI" id="CHEBI:16526"/>
        <dbReference type="ChEBI" id="CHEBI:17544"/>
        <dbReference type="EC" id="4.2.1.1"/>
    </reaction>
</comment>
<proteinExistence type="inferred from homology"/>
<name>A0A2P8HE51_9BACI</name>
<sequence>MSKQLQAMLEHNRHFVETKAYEPYLTSKLPNKKAVILTCMDARLIELLPKALGLQNGDAKVVKNAGAVVTSLEDSIVRSILVALYELEAEEVYVIGHHGCGMIGMEGSNIVEKAKSRSSTAAQIADTFESEAQAGAWLNGFTTVEENVSDSVQLLRTHPLLPDDTAVHGLVIHPETGAVDVVTEET</sequence>
<feature type="binding site" evidence="6">
    <location>
        <position position="39"/>
    </location>
    <ligand>
        <name>Zn(2+)</name>
        <dbReference type="ChEBI" id="CHEBI:29105"/>
    </ligand>
</feature>
<comment type="cofactor">
    <cofactor evidence="6">
        <name>Zn(2+)</name>
        <dbReference type="ChEBI" id="CHEBI:29105"/>
    </cofactor>
    <text evidence="6">Binds 1 zinc ion per subunit.</text>
</comment>
<evidence type="ECO:0000313" key="7">
    <source>
        <dbReference type="EMBL" id="PSL44508.1"/>
    </source>
</evidence>
<dbReference type="Proteomes" id="UP000242310">
    <property type="component" value="Unassembled WGS sequence"/>
</dbReference>
<protein>
    <recommendedName>
        <fullName evidence="2">carbonic anhydrase</fullName>
        <ecNumber evidence="2">4.2.1.1</ecNumber>
    </recommendedName>
</protein>
<feature type="binding site" evidence="6">
    <location>
        <position position="41"/>
    </location>
    <ligand>
        <name>Zn(2+)</name>
        <dbReference type="ChEBI" id="CHEBI:29105"/>
    </ligand>
</feature>
<evidence type="ECO:0000313" key="8">
    <source>
        <dbReference type="Proteomes" id="UP000242310"/>
    </source>
</evidence>
<dbReference type="GO" id="GO:0004089">
    <property type="term" value="F:carbonate dehydratase activity"/>
    <property type="evidence" value="ECO:0007669"/>
    <property type="project" value="UniProtKB-EC"/>
</dbReference>
<accession>A0A2P8HE51</accession>
<dbReference type="Gene3D" id="3.40.1050.10">
    <property type="entry name" value="Carbonic anhydrase"/>
    <property type="match status" value="1"/>
</dbReference>
<dbReference type="OrthoDB" id="9792260at2"/>
<dbReference type="PANTHER" id="PTHR43175">
    <property type="entry name" value="CARBONIC ANHYDRASE"/>
    <property type="match status" value="1"/>
</dbReference>
<dbReference type="GO" id="GO:0008270">
    <property type="term" value="F:zinc ion binding"/>
    <property type="evidence" value="ECO:0007669"/>
    <property type="project" value="InterPro"/>
</dbReference>
<keyword evidence="3 6" id="KW-0479">Metal-binding</keyword>
<dbReference type="PANTHER" id="PTHR43175:SF3">
    <property type="entry name" value="CARBON DISULFIDE HYDROLASE"/>
    <property type="match status" value="1"/>
</dbReference>
<evidence type="ECO:0000256" key="5">
    <source>
        <dbReference type="ARBA" id="ARBA00048348"/>
    </source>
</evidence>
<dbReference type="RefSeq" id="WP_106588980.1">
    <property type="nucleotide sequence ID" value="NZ_PYAV01000008.1"/>
</dbReference>
<evidence type="ECO:0000256" key="1">
    <source>
        <dbReference type="ARBA" id="ARBA00006217"/>
    </source>
</evidence>
<reference evidence="7 8" key="1">
    <citation type="submission" date="2018-03" db="EMBL/GenBank/DDBJ databases">
        <title>Genomic Encyclopedia of Type Strains, Phase III (KMG-III): the genomes of soil and plant-associated and newly described type strains.</title>
        <authorList>
            <person name="Whitman W."/>
        </authorList>
    </citation>
    <scope>NUCLEOTIDE SEQUENCE [LARGE SCALE GENOMIC DNA]</scope>
    <source>
        <strain evidence="7 8">CGMCC 1.07653</strain>
    </source>
</reference>